<reference evidence="1" key="1">
    <citation type="journal article" date="2022" name="Microorganisms">
        <title>Antibiotic Susceptibility, Resistance Gene Determinants and Corresponding Genomic Regions in Lactobacillus amylovorus Isolates Derived from Wild Boars and Domestic Pigs.</title>
        <authorList>
            <person name="Moravkova M."/>
            <person name="Kostovova I."/>
            <person name="Kavanova K."/>
            <person name="Pechar R."/>
            <person name="Stanek S."/>
            <person name="Brychta A."/>
            <person name="Zeman M."/>
            <person name="Kubasova T."/>
        </authorList>
    </citation>
    <scope>NUCLEOTIDE SEQUENCE</scope>
    <source>
        <strain evidence="1">M597B</strain>
    </source>
</reference>
<dbReference type="RefSeq" id="WP_271326950.1">
    <property type="nucleotide sequence ID" value="NZ_JAOTHC010000010.1"/>
</dbReference>
<dbReference type="AlphaFoldDB" id="A0AAW6B982"/>
<dbReference type="Gene3D" id="3.90.175.10">
    <property type="entry name" value="Diphtheria Toxin, domain 1"/>
    <property type="match status" value="1"/>
</dbReference>
<proteinExistence type="predicted"/>
<evidence type="ECO:0000313" key="1">
    <source>
        <dbReference type="EMBL" id="MDB6246557.1"/>
    </source>
</evidence>
<reference evidence="1" key="2">
    <citation type="submission" date="2022-10" db="EMBL/GenBank/DDBJ databases">
        <authorList>
            <person name="Kostovova I."/>
            <person name="Moravkova M."/>
            <person name="Pechar R."/>
        </authorList>
    </citation>
    <scope>NUCLEOTIDE SEQUENCE</scope>
    <source>
        <strain evidence="1">M597B</strain>
    </source>
</reference>
<dbReference type="EMBL" id="JAOTHD010000010">
    <property type="protein sequence ID" value="MDB6246557.1"/>
    <property type="molecule type" value="Genomic_DNA"/>
</dbReference>
<name>A0AAW6B982_LACAM</name>
<sequence>MKLIGYHGTNIEDAYNICKNGIDKNKIINTWPNDLGNGFYAYIDVDGSPFENKAVNNAIEYAKTFRKKDKIGIIKLTLDIDPDNSLILLENETIKSVSELFDAVRLAAYNKIPKKFKREETYVKAGFAKRNNRDGFLFEYIIDHGLIKEPQVIIEDTHTDFNNVRSNFNNGTEIAIRDLSVIKAKKLLILGKDHVIKESDE</sequence>
<dbReference type="SUPFAM" id="SSF56399">
    <property type="entry name" value="ADP-ribosylation"/>
    <property type="match status" value="1"/>
</dbReference>
<evidence type="ECO:0000313" key="2">
    <source>
        <dbReference type="Proteomes" id="UP001141961"/>
    </source>
</evidence>
<protein>
    <submittedName>
        <fullName evidence="1">Uncharacterized protein</fullName>
    </submittedName>
</protein>
<organism evidence="1 2">
    <name type="scientific">Lactobacillus amylovorus</name>
    <dbReference type="NCBI Taxonomy" id="1604"/>
    <lineage>
        <taxon>Bacteria</taxon>
        <taxon>Bacillati</taxon>
        <taxon>Bacillota</taxon>
        <taxon>Bacilli</taxon>
        <taxon>Lactobacillales</taxon>
        <taxon>Lactobacillaceae</taxon>
        <taxon>Lactobacillus</taxon>
    </lineage>
</organism>
<gene>
    <name evidence="1" type="ORF">ODV14_04270</name>
</gene>
<dbReference type="Proteomes" id="UP001141961">
    <property type="component" value="Unassembled WGS sequence"/>
</dbReference>
<accession>A0AAW6B982</accession>
<comment type="caution">
    <text evidence="1">The sequence shown here is derived from an EMBL/GenBank/DDBJ whole genome shotgun (WGS) entry which is preliminary data.</text>
</comment>